<feature type="transmembrane region" description="Helical" evidence="1">
    <location>
        <begin position="180"/>
        <end position="197"/>
    </location>
</feature>
<dbReference type="AlphaFoldDB" id="A0A7C0Y1V6"/>
<protein>
    <submittedName>
        <fullName evidence="2">Uncharacterized protein</fullName>
    </submittedName>
</protein>
<gene>
    <name evidence="2" type="ORF">ENF72_01890</name>
</gene>
<keyword evidence="1" id="KW-0812">Transmembrane</keyword>
<dbReference type="Proteomes" id="UP000886210">
    <property type="component" value="Unassembled WGS sequence"/>
</dbReference>
<dbReference type="EMBL" id="DQYG01000080">
    <property type="protein sequence ID" value="HDD31362.1"/>
    <property type="molecule type" value="Genomic_DNA"/>
</dbReference>
<evidence type="ECO:0000256" key="1">
    <source>
        <dbReference type="SAM" id="Phobius"/>
    </source>
</evidence>
<organism evidence="2">
    <name type="scientific">Thermococcus litoralis</name>
    <dbReference type="NCBI Taxonomy" id="2265"/>
    <lineage>
        <taxon>Archaea</taxon>
        <taxon>Methanobacteriati</taxon>
        <taxon>Methanobacteriota</taxon>
        <taxon>Thermococci</taxon>
        <taxon>Thermococcales</taxon>
        <taxon>Thermococcaceae</taxon>
        <taxon>Thermococcus</taxon>
    </lineage>
</organism>
<evidence type="ECO:0000313" key="2">
    <source>
        <dbReference type="EMBL" id="HDD31362.1"/>
    </source>
</evidence>
<feature type="transmembrane region" description="Helical" evidence="1">
    <location>
        <begin position="153"/>
        <end position="174"/>
    </location>
</feature>
<reference evidence="2" key="1">
    <citation type="journal article" date="2020" name="mSystems">
        <title>Genome- and Community-Level Interaction Insights into Carbon Utilization and Element Cycling Functions of Hydrothermarchaeota in Hydrothermal Sediment.</title>
        <authorList>
            <person name="Zhou Z."/>
            <person name="Liu Y."/>
            <person name="Xu W."/>
            <person name="Pan J."/>
            <person name="Luo Z.H."/>
            <person name="Li M."/>
        </authorList>
    </citation>
    <scope>NUCLEOTIDE SEQUENCE [LARGE SCALE GENOMIC DNA]</scope>
    <source>
        <strain evidence="2">HyVt-151</strain>
    </source>
</reference>
<proteinExistence type="predicted"/>
<name>A0A7C0Y1V6_THELI</name>
<accession>A0A7C0Y1V6</accession>
<keyword evidence="1" id="KW-0472">Membrane</keyword>
<sequence>MTFVPGPIVIPRKSRKERRKGKKEVKKKTAPPKKEKKLVYVLIKLKPDQLISEKAKELEELFREKTFNRVVNPDGYTLLMNAQNLFSRSNRLYVVELTDEMNRWFYLVPSEERIGLKNKDKYMVFLIKKDSALEEIFKKIAEGRIAKRSRFELILTAIEAALGILALVAGYLALENVIEISEFTNIVTFVVFFIFALQSIKKGYRRRTWED</sequence>
<comment type="caution">
    <text evidence="2">The sequence shown here is derived from an EMBL/GenBank/DDBJ whole genome shotgun (WGS) entry which is preliminary data.</text>
</comment>
<keyword evidence="1" id="KW-1133">Transmembrane helix</keyword>